<evidence type="ECO:0000313" key="3">
    <source>
        <dbReference type="Proteomes" id="UP000318571"/>
    </source>
</evidence>
<evidence type="ECO:0000256" key="1">
    <source>
        <dbReference type="SAM" id="MobiDB-lite"/>
    </source>
</evidence>
<dbReference type="Proteomes" id="UP000318571">
    <property type="component" value="Chromosome 10"/>
</dbReference>
<name>A0A553ND00_TIGCA</name>
<reference evidence="2 3" key="1">
    <citation type="journal article" date="2018" name="Nat. Ecol. Evol.">
        <title>Genomic signatures of mitonuclear coevolution across populations of Tigriopus californicus.</title>
        <authorList>
            <person name="Barreto F.S."/>
            <person name="Watson E.T."/>
            <person name="Lima T.G."/>
            <person name="Willett C.S."/>
            <person name="Edmands S."/>
            <person name="Li W."/>
            <person name="Burton R.S."/>
        </authorList>
    </citation>
    <scope>NUCLEOTIDE SEQUENCE [LARGE SCALE GENOMIC DNA]</scope>
    <source>
        <strain evidence="2 3">San Diego</strain>
    </source>
</reference>
<sequence length="303" mass="32827">MASAAASAVPAPAFVGSPSDTSLEVVSNVSSSSVHPVLNHDLNGSCSLSSSANSTPPLPTSATPPDWIELSTSLSKDLKRDLLSKGIKKKIVSATSDLIIKQDDSVQPLLPKEDLATPSISSTTPTTSTTTSPSHTLLSSQNKGRAPQPPTPSLQQHSNFHRVPSNSDVIVNQPIRSSSISRGLQVENEDLIQFSNTCHNTRQLSHQGPPINQPLSTMNNNNIEKLDKKRIPSTDLFDTEDLENNLDYKDEDFYEDLDGTDSLSSVRTTEERMEYLESLEKCPCYAKCCIDSIITLFCVTLLG</sequence>
<feature type="compositionally biased region" description="Low complexity" evidence="1">
    <location>
        <begin position="117"/>
        <end position="140"/>
    </location>
</feature>
<proteinExistence type="predicted"/>
<organism evidence="2 3">
    <name type="scientific">Tigriopus californicus</name>
    <name type="common">Marine copepod</name>
    <dbReference type="NCBI Taxonomy" id="6832"/>
    <lineage>
        <taxon>Eukaryota</taxon>
        <taxon>Metazoa</taxon>
        <taxon>Ecdysozoa</taxon>
        <taxon>Arthropoda</taxon>
        <taxon>Crustacea</taxon>
        <taxon>Multicrustacea</taxon>
        <taxon>Hexanauplia</taxon>
        <taxon>Copepoda</taxon>
        <taxon>Harpacticoida</taxon>
        <taxon>Harpacticidae</taxon>
        <taxon>Tigriopus</taxon>
    </lineage>
</organism>
<keyword evidence="3" id="KW-1185">Reference proteome</keyword>
<feature type="region of interest" description="Disordered" evidence="1">
    <location>
        <begin position="110"/>
        <end position="160"/>
    </location>
</feature>
<comment type="caution">
    <text evidence="2">The sequence shown here is derived from an EMBL/GenBank/DDBJ whole genome shotgun (WGS) entry which is preliminary data.</text>
</comment>
<protein>
    <recommendedName>
        <fullName evidence="4">LEM domain-containing protein</fullName>
    </recommendedName>
</protein>
<gene>
    <name evidence="2" type="ORF">TCAL_02593</name>
</gene>
<evidence type="ECO:0000313" key="2">
    <source>
        <dbReference type="EMBL" id="TRY63326.1"/>
    </source>
</evidence>
<feature type="region of interest" description="Disordered" evidence="1">
    <location>
        <begin position="47"/>
        <end position="66"/>
    </location>
</feature>
<evidence type="ECO:0008006" key="4">
    <source>
        <dbReference type="Google" id="ProtNLM"/>
    </source>
</evidence>
<accession>A0A553ND00</accession>
<dbReference type="AlphaFoldDB" id="A0A553ND00"/>
<dbReference type="EMBL" id="VCGU01000458">
    <property type="protein sequence ID" value="TRY63326.1"/>
    <property type="molecule type" value="Genomic_DNA"/>
</dbReference>